<dbReference type="GO" id="GO:0005975">
    <property type="term" value="P:carbohydrate metabolic process"/>
    <property type="evidence" value="ECO:0007669"/>
    <property type="project" value="InterPro"/>
</dbReference>
<dbReference type="InterPro" id="IPR017853">
    <property type="entry name" value="GH"/>
</dbReference>
<dbReference type="AlphaFoldDB" id="A0A7C2LZD9"/>
<organism evidence="2">
    <name type="scientific">Salinimicrobium catena</name>
    <dbReference type="NCBI Taxonomy" id="390640"/>
    <lineage>
        <taxon>Bacteria</taxon>
        <taxon>Pseudomonadati</taxon>
        <taxon>Bacteroidota</taxon>
        <taxon>Flavobacteriia</taxon>
        <taxon>Flavobacteriales</taxon>
        <taxon>Flavobacteriaceae</taxon>
        <taxon>Salinimicrobium</taxon>
    </lineage>
</organism>
<dbReference type="Gene3D" id="3.20.20.80">
    <property type="entry name" value="Glycosidases"/>
    <property type="match status" value="1"/>
</dbReference>
<feature type="domain" description="Glycoside hydrolase family 2 catalytic" evidence="1">
    <location>
        <begin position="97"/>
        <end position="209"/>
    </location>
</feature>
<evidence type="ECO:0000259" key="1">
    <source>
        <dbReference type="Pfam" id="PF02836"/>
    </source>
</evidence>
<dbReference type="SUPFAM" id="SSF51445">
    <property type="entry name" value="(Trans)glycosidases"/>
    <property type="match status" value="1"/>
</dbReference>
<gene>
    <name evidence="2" type="ORF">ENO10_00005</name>
</gene>
<dbReference type="Pfam" id="PF02836">
    <property type="entry name" value="Glyco_hydro_2_C"/>
    <property type="match status" value="1"/>
</dbReference>
<dbReference type="EMBL" id="DSEE01000001">
    <property type="protein sequence ID" value="HER39586.1"/>
    <property type="molecule type" value="Genomic_DNA"/>
</dbReference>
<protein>
    <recommendedName>
        <fullName evidence="1">Glycoside hydrolase family 2 catalytic domain-containing protein</fullName>
    </recommendedName>
</protein>
<proteinExistence type="predicted"/>
<evidence type="ECO:0000313" key="2">
    <source>
        <dbReference type="EMBL" id="HER39586.1"/>
    </source>
</evidence>
<sequence length="391" mass="44526">MPANESSAPVHVRKTEDGHVLIRNNEPFLIKGAAGNSQLQELKEAGGNTIRLYDTIDLKKNLDAANELDLAVIVDIPLPKYGDGSHFYEKDLSPAKKKIVNLVSRFKDHPALLYWNVGNELYYPTFHIPTPFFDSFNSLVDLVKQTDPNHPVSTAIIGGNRRRLASVVMKSPQLDLISINSFGNLTDLKERMEPLALLWDGPYVISEWGVNGPWEEDKTLWGAPIEQNSREKARILGDRYNSAAIQNPNCLGSVVFFWGTKQERTHTWFSFFLNDKKSKPYYKIKALWNSDSIEYHGPETGLIEIEDRDARSNIILSKEEETYATVSMMGNNQDGLEYNWEIRKEAWSEIEEEQPVIEDLILENAGQKVTFKTPEKEGPYRLFVYVTDGEN</sequence>
<accession>A0A7C2LZD9</accession>
<feature type="non-terminal residue" evidence="2">
    <location>
        <position position="391"/>
    </location>
</feature>
<dbReference type="InterPro" id="IPR006103">
    <property type="entry name" value="Glyco_hydro_2_cat"/>
</dbReference>
<dbReference type="GO" id="GO:0004553">
    <property type="term" value="F:hydrolase activity, hydrolyzing O-glycosyl compounds"/>
    <property type="evidence" value="ECO:0007669"/>
    <property type="project" value="InterPro"/>
</dbReference>
<dbReference type="Proteomes" id="UP000885753">
    <property type="component" value="Unassembled WGS sequence"/>
</dbReference>
<reference evidence="2" key="1">
    <citation type="journal article" date="2020" name="mSystems">
        <title>Genome- and Community-Level Interaction Insights into Carbon Utilization and Element Cycling Functions of Hydrothermarchaeota in Hydrothermal Sediment.</title>
        <authorList>
            <person name="Zhou Z."/>
            <person name="Liu Y."/>
            <person name="Xu W."/>
            <person name="Pan J."/>
            <person name="Luo Z.H."/>
            <person name="Li M."/>
        </authorList>
    </citation>
    <scope>NUCLEOTIDE SEQUENCE [LARGE SCALE GENOMIC DNA]</scope>
    <source>
        <strain evidence="2">SpSt-1235</strain>
    </source>
</reference>
<comment type="caution">
    <text evidence="2">The sequence shown here is derived from an EMBL/GenBank/DDBJ whole genome shotgun (WGS) entry which is preliminary data.</text>
</comment>
<name>A0A7C2LZD9_9FLAO</name>